<evidence type="ECO:0000313" key="8">
    <source>
        <dbReference type="Proteomes" id="UP000029999"/>
    </source>
</evidence>
<name>A0A0A0BL29_9GAMM</name>
<dbReference type="SUPFAM" id="SSF103481">
    <property type="entry name" value="Multidrug resistance efflux transporter EmrE"/>
    <property type="match status" value="2"/>
</dbReference>
<feature type="transmembrane region" description="Helical" evidence="5">
    <location>
        <begin position="163"/>
        <end position="186"/>
    </location>
</feature>
<dbReference type="GO" id="GO:0016020">
    <property type="term" value="C:membrane"/>
    <property type="evidence" value="ECO:0007669"/>
    <property type="project" value="UniProtKB-SubCell"/>
</dbReference>
<protein>
    <submittedName>
        <fullName evidence="7">Permease of the drug/metabolite transporter (DMT) superfamily</fullName>
    </submittedName>
</protein>
<feature type="transmembrane region" description="Helical" evidence="5">
    <location>
        <begin position="132"/>
        <end position="151"/>
    </location>
</feature>
<dbReference type="STRING" id="392484.LP43_0210"/>
<dbReference type="InterPro" id="IPR000620">
    <property type="entry name" value="EamA_dom"/>
</dbReference>
<proteinExistence type="predicted"/>
<dbReference type="PANTHER" id="PTHR32322:SF9">
    <property type="entry name" value="AMINO-ACID METABOLITE EFFLUX PUMP-RELATED"/>
    <property type="match status" value="1"/>
</dbReference>
<feature type="transmembrane region" description="Helical" evidence="5">
    <location>
        <begin position="106"/>
        <end position="126"/>
    </location>
</feature>
<feature type="transmembrane region" description="Helical" evidence="5">
    <location>
        <begin position="55"/>
        <end position="74"/>
    </location>
</feature>
<evidence type="ECO:0000256" key="4">
    <source>
        <dbReference type="ARBA" id="ARBA00023136"/>
    </source>
</evidence>
<feature type="domain" description="EamA" evidence="6">
    <location>
        <begin position="133"/>
        <end position="263"/>
    </location>
</feature>
<feature type="transmembrane region" description="Helical" evidence="5">
    <location>
        <begin position="23"/>
        <end position="43"/>
    </location>
</feature>
<evidence type="ECO:0000259" key="6">
    <source>
        <dbReference type="Pfam" id="PF00892"/>
    </source>
</evidence>
<comment type="subcellular location">
    <subcellularLocation>
        <location evidence="1">Membrane</location>
        <topology evidence="1">Multi-pass membrane protein</topology>
    </subcellularLocation>
</comment>
<dbReference type="Proteomes" id="UP000029999">
    <property type="component" value="Unassembled WGS sequence"/>
</dbReference>
<sequence length="270" mass="28470">MFSFAGNSVLGRLALENGAIDPASFSIIRLMSAAVMLYFFIAVKKPSNVRLAYGSWRSAVMLFLYVVTFSYAYVGLDTGTGALILFGSVQITMIGFNVFQGNKLSLIEQVGLLLAFSGLLVLLLPGSTQPSFLGFLLMLISGVAWGLYSVWGKGSLQPLADTAGNFLKTVPMCALLSLVLLSHYAISAEGVYLALASGALTSGVGYAIWYAVLPALSITKAAVSQLSVPIIAALGGVMFAAEHVTVQLFLASLLTLGGVCIVILKKHDIQ</sequence>
<organism evidence="7 8">
    <name type="scientific">Methylophaga thiooxydans</name>
    <dbReference type="NCBI Taxonomy" id="392484"/>
    <lineage>
        <taxon>Bacteria</taxon>
        <taxon>Pseudomonadati</taxon>
        <taxon>Pseudomonadota</taxon>
        <taxon>Gammaproteobacteria</taxon>
        <taxon>Thiotrichales</taxon>
        <taxon>Piscirickettsiaceae</taxon>
        <taxon>Methylophaga</taxon>
    </lineage>
</organism>
<dbReference type="Pfam" id="PF00892">
    <property type="entry name" value="EamA"/>
    <property type="match status" value="1"/>
</dbReference>
<feature type="transmembrane region" description="Helical" evidence="5">
    <location>
        <begin position="221"/>
        <end position="240"/>
    </location>
</feature>
<evidence type="ECO:0000256" key="1">
    <source>
        <dbReference type="ARBA" id="ARBA00004141"/>
    </source>
</evidence>
<accession>A0A0A0BL29</accession>
<comment type="caution">
    <text evidence="7">The sequence shown here is derived from an EMBL/GenBank/DDBJ whole genome shotgun (WGS) entry which is preliminary data.</text>
</comment>
<keyword evidence="3 5" id="KW-1133">Transmembrane helix</keyword>
<dbReference type="InterPro" id="IPR037185">
    <property type="entry name" value="EmrE-like"/>
</dbReference>
<gene>
    <name evidence="7" type="ORF">LP43_0210</name>
</gene>
<evidence type="ECO:0000256" key="2">
    <source>
        <dbReference type="ARBA" id="ARBA00022692"/>
    </source>
</evidence>
<evidence type="ECO:0000256" key="5">
    <source>
        <dbReference type="SAM" id="Phobius"/>
    </source>
</evidence>
<dbReference type="EMBL" id="JRQD01000001">
    <property type="protein sequence ID" value="KGM07794.1"/>
    <property type="molecule type" value="Genomic_DNA"/>
</dbReference>
<keyword evidence="4 5" id="KW-0472">Membrane</keyword>
<feature type="transmembrane region" description="Helical" evidence="5">
    <location>
        <begin position="192"/>
        <end position="212"/>
    </location>
</feature>
<evidence type="ECO:0000256" key="3">
    <source>
        <dbReference type="ARBA" id="ARBA00022989"/>
    </source>
</evidence>
<feature type="transmembrane region" description="Helical" evidence="5">
    <location>
        <begin position="246"/>
        <end position="264"/>
    </location>
</feature>
<dbReference type="InterPro" id="IPR050638">
    <property type="entry name" value="AA-Vitamin_Transporters"/>
</dbReference>
<dbReference type="PANTHER" id="PTHR32322">
    <property type="entry name" value="INNER MEMBRANE TRANSPORTER"/>
    <property type="match status" value="1"/>
</dbReference>
<reference evidence="7 8" key="1">
    <citation type="submission" date="2014-09" db="EMBL/GenBank/DDBJ databases">
        <authorList>
            <person name="Grob C."/>
            <person name="Taubert M."/>
            <person name="Howat A.M."/>
            <person name="Burns O.J."/>
            <person name="Dixon J.L."/>
            <person name="Chen Y."/>
            <person name="Murrell J.C."/>
        </authorList>
    </citation>
    <scope>NUCLEOTIDE SEQUENCE [LARGE SCALE GENOMIC DNA]</scope>
    <source>
        <strain evidence="7">L4</strain>
    </source>
</reference>
<dbReference type="AlphaFoldDB" id="A0A0A0BL29"/>
<feature type="transmembrane region" description="Helical" evidence="5">
    <location>
        <begin position="80"/>
        <end position="99"/>
    </location>
</feature>
<keyword evidence="2 5" id="KW-0812">Transmembrane</keyword>
<evidence type="ECO:0000313" key="7">
    <source>
        <dbReference type="EMBL" id="KGM07794.1"/>
    </source>
</evidence>